<feature type="compositionally biased region" description="Basic and acidic residues" evidence="2">
    <location>
        <begin position="1011"/>
        <end position="1021"/>
    </location>
</feature>
<dbReference type="InterPro" id="IPR015943">
    <property type="entry name" value="WD40/YVTN_repeat-like_dom_sf"/>
</dbReference>
<feature type="compositionally biased region" description="Low complexity" evidence="2">
    <location>
        <begin position="287"/>
        <end position="299"/>
    </location>
</feature>
<feature type="region of interest" description="Disordered" evidence="2">
    <location>
        <begin position="1008"/>
        <end position="1036"/>
    </location>
</feature>
<evidence type="ECO:0000256" key="2">
    <source>
        <dbReference type="SAM" id="MobiDB-lite"/>
    </source>
</evidence>
<dbReference type="GO" id="GO:0005737">
    <property type="term" value="C:cytoplasm"/>
    <property type="evidence" value="ECO:0007669"/>
    <property type="project" value="TreeGrafter"/>
</dbReference>
<feature type="repeat" description="WD" evidence="1">
    <location>
        <begin position="1430"/>
        <end position="1465"/>
    </location>
</feature>
<proteinExistence type="predicted"/>
<keyword evidence="4" id="KW-1185">Reference proteome</keyword>
<dbReference type="Pfam" id="PF00400">
    <property type="entry name" value="WD40"/>
    <property type="match status" value="1"/>
</dbReference>
<dbReference type="PANTHER" id="PTHR44099:SF4">
    <property type="entry name" value="RABCONNECTIN-3B, ISOFORM A"/>
    <property type="match status" value="1"/>
</dbReference>
<dbReference type="EMBL" id="CWKI01000011">
    <property type="protein sequence ID" value="CTR09856.1"/>
    <property type="molecule type" value="Genomic_DNA"/>
</dbReference>
<feature type="region of interest" description="Disordered" evidence="2">
    <location>
        <begin position="60"/>
        <end position="93"/>
    </location>
</feature>
<dbReference type="PROSITE" id="PS50294">
    <property type="entry name" value="WD_REPEATS_REGION"/>
    <property type="match status" value="1"/>
</dbReference>
<dbReference type="OMA" id="GHAMINA"/>
<dbReference type="InterPro" id="IPR001680">
    <property type="entry name" value="WD40_rpt"/>
</dbReference>
<dbReference type="Proteomes" id="UP000199069">
    <property type="component" value="Unassembled WGS sequence"/>
</dbReference>
<dbReference type="STRING" id="5286.A0A0K3CRS0"/>
<feature type="region of interest" description="Disordered" evidence="2">
    <location>
        <begin position="195"/>
        <end position="408"/>
    </location>
</feature>
<reference evidence="3 4" key="1">
    <citation type="submission" date="2015-07" db="EMBL/GenBank/DDBJ databases">
        <authorList>
            <person name="Cajimat M.N.B."/>
            <person name="Milazzo M.L."/>
            <person name="Fulhorst C.F."/>
        </authorList>
    </citation>
    <scope>NUCLEOTIDE SEQUENCE [LARGE SCALE GENOMIC DNA]</scope>
    <source>
        <strain evidence="3">Single colony</strain>
    </source>
</reference>
<feature type="compositionally biased region" description="Low complexity" evidence="2">
    <location>
        <begin position="318"/>
        <end position="349"/>
    </location>
</feature>
<evidence type="ECO:0000256" key="1">
    <source>
        <dbReference type="PROSITE-ProRule" id="PRU00221"/>
    </source>
</evidence>
<dbReference type="PANTHER" id="PTHR44099">
    <property type="entry name" value="RABCONNECTIN-3B, ISOFORM A"/>
    <property type="match status" value="1"/>
</dbReference>
<dbReference type="Gene3D" id="1.25.10.10">
    <property type="entry name" value="Leucine-rich Repeat Variant"/>
    <property type="match status" value="1"/>
</dbReference>
<evidence type="ECO:0000313" key="4">
    <source>
        <dbReference type="Proteomes" id="UP000199069"/>
    </source>
</evidence>
<feature type="compositionally biased region" description="Low complexity" evidence="2">
    <location>
        <begin position="368"/>
        <end position="385"/>
    </location>
</feature>
<dbReference type="SMART" id="SM00320">
    <property type="entry name" value="WD40"/>
    <property type="match status" value="3"/>
</dbReference>
<keyword evidence="1" id="KW-0853">WD repeat</keyword>
<dbReference type="InterPro" id="IPR016024">
    <property type="entry name" value="ARM-type_fold"/>
</dbReference>
<feature type="compositionally biased region" description="Pro residues" evidence="2">
    <location>
        <begin position="357"/>
        <end position="367"/>
    </location>
</feature>
<feature type="compositionally biased region" description="Basic and acidic residues" evidence="2">
    <location>
        <begin position="71"/>
        <end position="84"/>
    </location>
</feature>
<dbReference type="InterPro" id="IPR011989">
    <property type="entry name" value="ARM-like"/>
</dbReference>
<protein>
    <submittedName>
        <fullName evidence="3">BY PROTMAP: gi|472585368|gb|EMS22922.1| WD repeat protein [Rhodosporidium toruloides NP11] gi|647399522|emb|CDR44370.1| RHTO0S09e03180g1_1 [Rhodosporidium toruloides]</fullName>
    </submittedName>
</protein>
<feature type="compositionally biased region" description="Low complexity" evidence="2">
    <location>
        <begin position="250"/>
        <end position="276"/>
    </location>
</feature>
<feature type="region of interest" description="Disordered" evidence="2">
    <location>
        <begin position="156"/>
        <end position="177"/>
    </location>
</feature>
<dbReference type="SUPFAM" id="SSF48371">
    <property type="entry name" value="ARM repeat"/>
    <property type="match status" value="1"/>
</dbReference>
<sequence length="1534" mass="164124">MAISAPIALSALSSQPLHVSLLLADLLPPTPPPPSSTSDFGGSLDVFDELDAAAGCWDVENGLEDEGGAVRTEEAEKEDVRDEEVGGSGRSPAPLSPFFASALADRHHVIYPQGAGDLSAVKGEEEWRDAQDETGLPPWMKETSGKVTAMVTGTVKTRTARRRSSSGKAEDWTTRSVDSLRVAVGCEDGTVWVFAPATSSTERQHDAAESTAPQNPPPSDGRRRSREALLSPDDATVHDISSSSHPPPSTSSKSPRLVSSPRLSSRLSSSSLASLSTNATARTKRISSLTSASPAPSTTQDRLTSFELVRTHSRPRKASATVSLSTSAATPATASHTHSSAASVSSTSLNDLDMPTSPSPPLSPTPLSPTSSSIPHFVFSSSSLSSRKEGSSTPDTPPHKRSHSRAKDSIATGIGLWETSSSASLLSPDEELEQPPLDAAAEAPVIDADGMDEALKELVPMLKVRTGGPSEVAGLAVVSGLECADASEGDALLVLRRDGHLSLVSLLDGGVFASCGLTDLGSSQATAGFSDLLVCEVAQTPFALCIARGSPNTAVSLNLRSFTAGPSTRLGQNSPAKDAVAVIDFDGLQQLVYLSAPASTGPNELYARVMSLGAGLDEHPSTRLSFSDKRRIELPDSLQSVSGIRKLDSRILAYCSDGISVLNLANEPASETSKLQIKDVQSVSVAQDGRTVIVAAKQRVCFYDFSVDATSEHFRLSARAKIDGRIEGLASYSNGALFVRRLENAERILSLLRPPSRKGGESTDESDATILYTPSSPNVDRLVTKTKELDAGVFLVGYNTGAVAVLSLSADNAHSASIKSELLGAITLLDVVELAGRQVVIAGTASGNAAAWNLSDCDCLGRWTLFASPVKDFAFISTSETVHAPPALNGSVAFISANSPVAFVSLFPPRHLFTLPGTRSAVELIALSQTEILVLYEQGLARVCDIASRELRRSMDRRTTESVLAEDVWSTWFRAKRSERSNNAPIADAITLDLRQLLDNAARSLPWSTHSKQDTEAKETPDGPPNLSKDVSDANGTSGSIDHYRIARRLLATLAAPVNDLGLKDILKDLEIETLPVIVGVCGADIDGHAMINAIRLDEAWCISSNLTAHRLLQLVCLLRLFLNYPDLERVASEAIVYYASCLAGAVGPSFVPPSLEVLGSFWLDKNAEVQQAARSLFGTYLASMEDEDILALVESWRNHLPAERSSVASLHRQTDHAFLLIGLVAIDRYSLLSSTILKDVASSIAAYLEDEEHPYHQAMATELCSRGFAVWQNYVDAMALVRNLFAIAIGRNPSTPGDLRILARNATLHVASSNTPLFMTTLIFDILNAPTAQARNATLKLLGFVIRKKPLILYSNLPRLVETVVKSLDPKISSLRETVQQTATFILNELVRTFPSVAFHGSSQRLAVGTHEGAAIVYDLRTATRLYVLEGHKHPVTALSWSPDGHRLVTVSFEENRVVVWRVSGGIFGMFMSGAPARQGSSSSATPYKTYDFHVGDESLMTLAATLEWVVFDWPAERTVRLQLRETALNFGV</sequence>
<evidence type="ECO:0000313" key="3">
    <source>
        <dbReference type="EMBL" id="CTR09856.1"/>
    </source>
</evidence>
<dbReference type="InterPro" id="IPR036322">
    <property type="entry name" value="WD40_repeat_dom_sf"/>
</dbReference>
<organism evidence="3 4">
    <name type="scientific">Rhodotorula toruloides</name>
    <name type="common">Yeast</name>
    <name type="synonym">Rhodosporidium toruloides</name>
    <dbReference type="NCBI Taxonomy" id="5286"/>
    <lineage>
        <taxon>Eukaryota</taxon>
        <taxon>Fungi</taxon>
        <taxon>Dikarya</taxon>
        <taxon>Basidiomycota</taxon>
        <taxon>Pucciniomycotina</taxon>
        <taxon>Microbotryomycetes</taxon>
        <taxon>Sporidiobolales</taxon>
        <taxon>Sporidiobolaceae</taxon>
        <taxon>Rhodotorula</taxon>
    </lineage>
</organism>
<accession>A0A0K3CRS0</accession>
<dbReference type="SUPFAM" id="SSF50978">
    <property type="entry name" value="WD40 repeat-like"/>
    <property type="match status" value="2"/>
</dbReference>
<name>A0A0K3CRS0_RHOTO</name>
<dbReference type="PROSITE" id="PS50082">
    <property type="entry name" value="WD_REPEATS_2"/>
    <property type="match status" value="1"/>
</dbReference>
<dbReference type="InterPro" id="IPR049916">
    <property type="entry name" value="WDR72-like"/>
</dbReference>
<gene>
    <name evidence="3" type="primary">FGENESH: predicted gene_11.213</name>
    <name evidence="3" type="ORF">BN2166_0057170</name>
</gene>
<dbReference type="Gene3D" id="2.130.10.10">
    <property type="entry name" value="YVTN repeat-like/Quinoprotein amine dehydrogenase"/>
    <property type="match status" value="2"/>
</dbReference>